<dbReference type="RefSeq" id="WP_094473815.1">
    <property type="nucleotide sequence ID" value="NZ_NOXT01000110.1"/>
</dbReference>
<dbReference type="AlphaFoldDB" id="A0A255YGC0"/>
<dbReference type="GO" id="GO:0019171">
    <property type="term" value="F:(3R)-hydroxyacyl-[acyl-carrier-protein] dehydratase activity"/>
    <property type="evidence" value="ECO:0007669"/>
    <property type="project" value="TreeGrafter"/>
</dbReference>
<reference evidence="1 2" key="1">
    <citation type="submission" date="2017-07" db="EMBL/GenBank/DDBJ databases">
        <title>Sandarakinorhabdus cyanobacteriorum sp. nov., a novel bacterium isolated from cyanobacterial aggregates in a eutrophic lake.</title>
        <authorList>
            <person name="Cai H."/>
        </authorList>
    </citation>
    <scope>NUCLEOTIDE SEQUENCE [LARGE SCALE GENOMIC DNA]</scope>
    <source>
        <strain evidence="1 2">TH057</strain>
    </source>
</reference>
<dbReference type="OrthoDB" id="7183822at2"/>
<name>A0A255YGC0_9SPHN</name>
<gene>
    <name evidence="1" type="ORF">CHU93_09350</name>
</gene>
<dbReference type="PANTHER" id="PTHR28152:SF1">
    <property type="entry name" value="HYDROXYACYL-THIOESTER DEHYDRATASE TYPE 2, MITOCHONDRIAL"/>
    <property type="match status" value="1"/>
</dbReference>
<comment type="caution">
    <text evidence="1">The sequence shown here is derived from an EMBL/GenBank/DDBJ whole genome shotgun (WGS) entry which is preliminary data.</text>
</comment>
<dbReference type="Proteomes" id="UP000216991">
    <property type="component" value="Unassembled WGS sequence"/>
</dbReference>
<dbReference type="InterPro" id="IPR052741">
    <property type="entry name" value="Mitochondrial_HTD2"/>
</dbReference>
<dbReference type="SUPFAM" id="SSF54637">
    <property type="entry name" value="Thioesterase/thiol ester dehydrase-isomerase"/>
    <property type="match status" value="2"/>
</dbReference>
<evidence type="ECO:0008006" key="3">
    <source>
        <dbReference type="Google" id="ProtNLM"/>
    </source>
</evidence>
<proteinExistence type="predicted"/>
<evidence type="ECO:0000313" key="2">
    <source>
        <dbReference type="Proteomes" id="UP000216991"/>
    </source>
</evidence>
<accession>A0A255YGC0</accession>
<protein>
    <recommendedName>
        <fullName evidence="3">N-terminal of MaoC-like dehydratase domain-containing protein</fullName>
    </recommendedName>
</protein>
<dbReference type="Gene3D" id="3.10.129.10">
    <property type="entry name" value="Hotdog Thioesterase"/>
    <property type="match status" value="1"/>
</dbReference>
<sequence>MTPDDLAHWQGWCGKAEWREEVLHGPDVLRLAEALGWDAESLGWPPLGHLALFLPPPGPRGPDGHPARGGFFPPVSLPRRMFAGADYRFHRPLIAGMPAVQMRVLDQLTPKQGKSGPLLLGRVWVTIWQEGEKALEEVQTIVWRDDGPPVPLPVPASPPPIGDAVFTPDPVQLFLFSAATANGHRIHYDAPYASAVEFCPGLVVHGPLVAAQLLGLWERRHGPARQFSFRAQAPLFAGQPITLSAGEDGLAARRCDGTLAQTATAG</sequence>
<dbReference type="EMBL" id="NOXT01000110">
    <property type="protein sequence ID" value="OYQ28307.1"/>
    <property type="molecule type" value="Genomic_DNA"/>
</dbReference>
<organism evidence="1 2">
    <name type="scientific">Sandarakinorhabdus cyanobacteriorum</name>
    <dbReference type="NCBI Taxonomy" id="1981098"/>
    <lineage>
        <taxon>Bacteria</taxon>
        <taxon>Pseudomonadati</taxon>
        <taxon>Pseudomonadota</taxon>
        <taxon>Alphaproteobacteria</taxon>
        <taxon>Sphingomonadales</taxon>
        <taxon>Sphingosinicellaceae</taxon>
        <taxon>Sandarakinorhabdus</taxon>
    </lineage>
</organism>
<dbReference type="InterPro" id="IPR029069">
    <property type="entry name" value="HotDog_dom_sf"/>
</dbReference>
<evidence type="ECO:0000313" key="1">
    <source>
        <dbReference type="EMBL" id="OYQ28307.1"/>
    </source>
</evidence>
<keyword evidence="2" id="KW-1185">Reference proteome</keyword>
<dbReference type="PANTHER" id="PTHR28152">
    <property type="entry name" value="HYDROXYACYL-THIOESTER DEHYDRATASE TYPE 2, MITOCHONDRIAL"/>
    <property type="match status" value="1"/>
</dbReference>